<comment type="similarity">
    <text evidence="4">Belongs to the UbiC family.</text>
</comment>
<evidence type="ECO:0000313" key="5">
    <source>
        <dbReference type="EMBL" id="MCG9965762.1"/>
    </source>
</evidence>
<dbReference type="EC" id="4.1.3.40" evidence="4"/>
<dbReference type="InterPro" id="IPR007440">
    <property type="entry name" value="Chorismate--pyruvate_lyase"/>
</dbReference>
<comment type="function">
    <text evidence="4">Removes the pyruvyl group from chorismate, with concomitant aromatization of the ring, to provide 4-hydroxybenzoate (4HB) for the ubiquinone pathway.</text>
</comment>
<feature type="binding site" evidence="4">
    <location>
        <position position="115"/>
    </location>
    <ligand>
        <name>substrate</name>
    </ligand>
</feature>
<evidence type="ECO:0000256" key="3">
    <source>
        <dbReference type="ARBA" id="ARBA00023239"/>
    </source>
</evidence>
<gene>
    <name evidence="4" type="primary">ubiC</name>
    <name evidence="5" type="ORF">H9J30_17840</name>
</gene>
<feature type="binding site" evidence="4">
    <location>
        <position position="174"/>
    </location>
    <ligand>
        <name>substrate</name>
    </ligand>
</feature>
<keyword evidence="1 4" id="KW-0963">Cytoplasm</keyword>
<feature type="binding site" evidence="4">
    <location>
        <position position="77"/>
    </location>
    <ligand>
        <name>substrate</name>
    </ligand>
</feature>
<dbReference type="Gene3D" id="3.40.1410.10">
    <property type="entry name" value="Chorismate lyase-like"/>
    <property type="match status" value="1"/>
</dbReference>
<dbReference type="EMBL" id="JACSDI010000019">
    <property type="protein sequence ID" value="MCG9965762.1"/>
    <property type="molecule type" value="Genomic_DNA"/>
</dbReference>
<comment type="catalytic activity">
    <reaction evidence="4">
        <text>chorismate = 4-hydroxybenzoate + pyruvate</text>
        <dbReference type="Rhea" id="RHEA:16505"/>
        <dbReference type="ChEBI" id="CHEBI:15361"/>
        <dbReference type="ChEBI" id="CHEBI:17879"/>
        <dbReference type="ChEBI" id="CHEBI:29748"/>
        <dbReference type="EC" id="4.1.3.40"/>
    </reaction>
</comment>
<accession>A0ABS9QZW7</accession>
<keyword evidence="4" id="KW-0670">Pyruvate</keyword>
<comment type="caution">
    <text evidence="5">The sequence shown here is derived from an EMBL/GenBank/DDBJ whole genome shotgun (WGS) entry which is preliminary data.</text>
</comment>
<dbReference type="InterPro" id="IPR028978">
    <property type="entry name" value="Chorismate_lyase_/UTRA_dom_sf"/>
</dbReference>
<dbReference type="GO" id="GO:0016829">
    <property type="term" value="F:lyase activity"/>
    <property type="evidence" value="ECO:0007669"/>
    <property type="project" value="UniProtKB-KW"/>
</dbReference>
<reference evidence="5 6" key="1">
    <citation type="submission" date="2020-08" db="EMBL/GenBank/DDBJ databases">
        <title>Whole genome sequence of Shewanella sp strain PS-2.</title>
        <authorList>
            <person name="Das S.K."/>
        </authorList>
    </citation>
    <scope>NUCLEOTIDE SEQUENCE [LARGE SCALE GENOMIC DNA]</scope>
    <source>
        <strain evidence="5 6">PS-2</strain>
    </source>
</reference>
<comment type="caution">
    <text evidence="4">Lacks conserved residue(s) required for the propagation of feature annotation.</text>
</comment>
<proteinExistence type="inferred from homology"/>
<keyword evidence="2 4" id="KW-0831">Ubiquinone biosynthesis</keyword>
<name>A0ABS9QZW7_9GAMM</name>
<dbReference type="RefSeq" id="WP_240132241.1">
    <property type="nucleotide sequence ID" value="NZ_JACSDI010000019.1"/>
</dbReference>
<dbReference type="PANTHER" id="PTHR38683:SF1">
    <property type="entry name" value="CHORISMATE PYRUVATE-LYASE"/>
    <property type="match status" value="1"/>
</dbReference>
<comment type="pathway">
    <text evidence="4">Cofactor biosynthesis; ubiquinone biosynthesis.</text>
</comment>
<keyword evidence="3 4" id="KW-0456">Lyase</keyword>
<evidence type="ECO:0000256" key="4">
    <source>
        <dbReference type="HAMAP-Rule" id="MF_01632"/>
    </source>
</evidence>
<dbReference type="HAMAP" id="MF_01632">
    <property type="entry name" value="UbiC"/>
    <property type="match status" value="1"/>
</dbReference>
<evidence type="ECO:0000256" key="2">
    <source>
        <dbReference type="ARBA" id="ARBA00022688"/>
    </source>
</evidence>
<dbReference type="SUPFAM" id="SSF64288">
    <property type="entry name" value="Chorismate lyase-like"/>
    <property type="match status" value="1"/>
</dbReference>
<sequence length="189" mass="21418">MNVTSLSFPYGESIQWFCADNTKNLPASPLKEWLLAPGSLTQKLKGCCNEFEVRILGEGQCPPLDGEYPNQSAVWVREVLLCLDDVPWVFARTLIPQSLLSTRQADFLGLGTRPLGELLFSQDSFVPGRIEIARFATDSRLAHLAQSLAQNVEHELWGRRRYFHHNEEEMFVSEMFLPAAEEAMARLHP</sequence>
<evidence type="ECO:0000256" key="1">
    <source>
        <dbReference type="ARBA" id="ARBA00022490"/>
    </source>
</evidence>
<comment type="subcellular location">
    <subcellularLocation>
        <location evidence="4">Cytoplasm</location>
    </subcellularLocation>
</comment>
<evidence type="ECO:0000313" key="6">
    <source>
        <dbReference type="Proteomes" id="UP000829384"/>
    </source>
</evidence>
<dbReference type="PANTHER" id="PTHR38683">
    <property type="entry name" value="CHORISMATE PYRUVATE-LYASE"/>
    <property type="match status" value="1"/>
</dbReference>
<organism evidence="5 6">
    <name type="scientific">Shewanella cutis</name>
    <dbReference type="NCBI Taxonomy" id="2766780"/>
    <lineage>
        <taxon>Bacteria</taxon>
        <taxon>Pseudomonadati</taxon>
        <taxon>Pseudomonadota</taxon>
        <taxon>Gammaproteobacteria</taxon>
        <taxon>Alteromonadales</taxon>
        <taxon>Shewanellaceae</taxon>
        <taxon>Shewanella</taxon>
    </lineage>
</organism>
<keyword evidence="6" id="KW-1185">Reference proteome</keyword>
<dbReference type="Pfam" id="PF04345">
    <property type="entry name" value="Chor_lyase"/>
    <property type="match status" value="1"/>
</dbReference>
<protein>
    <recommendedName>
        <fullName evidence="4">Probable chorismate pyruvate-lyase</fullName>
        <shortName evidence="4">CL</shortName>
        <shortName evidence="4">CPL</shortName>
        <ecNumber evidence="4">4.1.3.40</ecNumber>
    </recommendedName>
</protein>
<dbReference type="Proteomes" id="UP000829384">
    <property type="component" value="Unassembled WGS sequence"/>
</dbReference>